<proteinExistence type="predicted"/>
<reference evidence="2 3" key="2">
    <citation type="journal article" date="2010" name="Stand. Genomic Sci.">
        <title>Complete genome sequence of Chitinophaga pinensis type strain (UQM 2034).</title>
        <authorList>
            <person name="Glavina Del Rio T."/>
            <person name="Abt B."/>
            <person name="Spring S."/>
            <person name="Lapidus A."/>
            <person name="Nolan M."/>
            <person name="Tice H."/>
            <person name="Copeland A."/>
            <person name="Cheng J.F."/>
            <person name="Chen F."/>
            <person name="Bruce D."/>
            <person name="Goodwin L."/>
            <person name="Pitluck S."/>
            <person name="Ivanova N."/>
            <person name="Mavromatis K."/>
            <person name="Mikhailova N."/>
            <person name="Pati A."/>
            <person name="Chen A."/>
            <person name="Palaniappan K."/>
            <person name="Land M."/>
            <person name="Hauser L."/>
            <person name="Chang Y.J."/>
            <person name="Jeffries C.D."/>
            <person name="Chain P."/>
            <person name="Saunders E."/>
            <person name="Detter J.C."/>
            <person name="Brettin T."/>
            <person name="Rohde M."/>
            <person name="Goker M."/>
            <person name="Bristow J."/>
            <person name="Eisen J.A."/>
            <person name="Markowitz V."/>
            <person name="Hugenholtz P."/>
            <person name="Kyrpides N.C."/>
            <person name="Klenk H.P."/>
            <person name="Lucas S."/>
        </authorList>
    </citation>
    <scope>NUCLEOTIDE SEQUENCE [LARGE SCALE GENOMIC DNA]</scope>
    <source>
        <strain evidence="3">ATCC 43595 / DSM 2588 / LMG 13176 / NBRC 15968 / NCIMB 11800 / UQM 2034</strain>
    </source>
</reference>
<feature type="transmembrane region" description="Helical" evidence="1">
    <location>
        <begin position="163"/>
        <end position="181"/>
    </location>
</feature>
<evidence type="ECO:0000256" key="1">
    <source>
        <dbReference type="SAM" id="Phobius"/>
    </source>
</evidence>
<dbReference type="RefSeq" id="WP_012791216.1">
    <property type="nucleotide sequence ID" value="NC_013132.1"/>
</dbReference>
<dbReference type="EMBL" id="CP001699">
    <property type="protein sequence ID" value="ACU61043.1"/>
    <property type="molecule type" value="Genomic_DNA"/>
</dbReference>
<feature type="transmembrane region" description="Helical" evidence="1">
    <location>
        <begin position="12"/>
        <end position="31"/>
    </location>
</feature>
<feature type="transmembrane region" description="Helical" evidence="1">
    <location>
        <begin position="43"/>
        <end position="63"/>
    </location>
</feature>
<dbReference type="OrthoDB" id="5936019at2"/>
<feature type="transmembrane region" description="Helical" evidence="1">
    <location>
        <begin position="187"/>
        <end position="205"/>
    </location>
</feature>
<organism evidence="2 3">
    <name type="scientific">Chitinophaga pinensis (strain ATCC 43595 / DSM 2588 / LMG 13176 / NBRC 15968 / NCIMB 11800 / UQM 2034)</name>
    <dbReference type="NCBI Taxonomy" id="485918"/>
    <lineage>
        <taxon>Bacteria</taxon>
        <taxon>Pseudomonadati</taxon>
        <taxon>Bacteroidota</taxon>
        <taxon>Chitinophagia</taxon>
        <taxon>Chitinophagales</taxon>
        <taxon>Chitinophagaceae</taxon>
        <taxon>Chitinophaga</taxon>
    </lineage>
</organism>
<feature type="transmembrane region" description="Helical" evidence="1">
    <location>
        <begin position="248"/>
        <end position="267"/>
    </location>
</feature>
<keyword evidence="1" id="KW-0812">Transmembrane</keyword>
<reference evidence="3" key="1">
    <citation type="submission" date="2009-08" db="EMBL/GenBank/DDBJ databases">
        <title>The complete genome of Chitinophaga pinensis DSM 2588.</title>
        <authorList>
            <consortium name="US DOE Joint Genome Institute (JGI-PGF)"/>
            <person name="Lucas S."/>
            <person name="Copeland A."/>
            <person name="Lapidus A."/>
            <person name="Glavina del Rio T."/>
            <person name="Dalin E."/>
            <person name="Tice H."/>
            <person name="Bruce D."/>
            <person name="Goodwin L."/>
            <person name="Pitluck S."/>
            <person name="Kyrpides N."/>
            <person name="Mavromatis K."/>
            <person name="Ivanova N."/>
            <person name="Mikhailova N."/>
            <person name="Sims D."/>
            <person name="Meinche L."/>
            <person name="Brettin T."/>
            <person name="Detter J.C."/>
            <person name="Han C."/>
            <person name="Larimer F."/>
            <person name="Land M."/>
            <person name="Hauser L."/>
            <person name="Markowitz V."/>
            <person name="Cheng J.-F."/>
            <person name="Hugenholtz P."/>
            <person name="Woyke T."/>
            <person name="Wu D."/>
            <person name="Spring S."/>
            <person name="Klenk H.-P."/>
            <person name="Eisen J.A."/>
        </authorList>
    </citation>
    <scope>NUCLEOTIDE SEQUENCE [LARGE SCALE GENOMIC DNA]</scope>
    <source>
        <strain evidence="3">ATCC 43595 / DSM 2588 / LMG 13176 / NBRC 15968 / NCIMB 11800 / UQM 2034</strain>
    </source>
</reference>
<dbReference type="Proteomes" id="UP000002215">
    <property type="component" value="Chromosome"/>
</dbReference>
<protein>
    <submittedName>
        <fullName evidence="2">Uncharacterized protein</fullName>
    </submittedName>
</protein>
<evidence type="ECO:0000313" key="2">
    <source>
        <dbReference type="EMBL" id="ACU61043.1"/>
    </source>
</evidence>
<keyword evidence="1" id="KW-0472">Membrane</keyword>
<gene>
    <name evidence="2" type="ordered locus">Cpin_3580</name>
</gene>
<keyword evidence="1" id="KW-1133">Transmembrane helix</keyword>
<dbReference type="KEGG" id="cpi:Cpin_3580"/>
<evidence type="ECO:0000313" key="3">
    <source>
        <dbReference type="Proteomes" id="UP000002215"/>
    </source>
</evidence>
<feature type="transmembrane region" description="Helical" evidence="1">
    <location>
        <begin position="279"/>
        <end position="301"/>
    </location>
</feature>
<sequence>MKVFALSRGFKILLYILLAIMLFVFVALALGPFYDPKLNFPLIYFWPVCAIPICLIICAFLQVEEKVIVDKYSIRKVSRLINREILLSNIKGYKSDGNGLWIIPNTGKRIYLSGYVKGVNDLQTWLANWYPDINHMEEMAIYSEVTDSYDEQERAQRRKRAGIELRILGGITIVLGILTWRCYAACPWLGVALFCCIPAALYLTLRHKGFIQLIDNSAGSLPGSSFISFTVLCGLMSVWYFTGITDYSGVWTTFAVIVAALALLFWECTRDFNRRTKRFYVSAIILTVLSLANAFFVTIVLNRCLDTSEIAYYEAGIRKKEITIDHFVPFYHIYLEPWEHAPESEEVNVKSSFYRKLRANEKVGIYYHKGGLGMPWYEVGEKQTKSK</sequence>
<dbReference type="AlphaFoldDB" id="A0A979G5F1"/>
<feature type="transmembrane region" description="Helical" evidence="1">
    <location>
        <begin position="226"/>
        <end position="242"/>
    </location>
</feature>
<accession>A0A979G5F1</accession>
<name>A0A979G5F1_CHIPD</name>